<name>A0A9P4XI31_9HYPO</name>
<dbReference type="EMBL" id="QLNT01000006">
    <property type="protein sequence ID" value="KAF3073429.1"/>
    <property type="molecule type" value="Genomic_DNA"/>
</dbReference>
<sequence>MDLRSLLRPASQLLTPLRCLSSGPRAVTAAVSLPLTSSRGHKTTARTKRALKISPHDSFLPSRTTEFPAADSIIYNPPASEASPSHTPFIFLPRNDPRRLAITRLRSTANVDPTAYNSQAANGELPPEMRYKRRQPKYNLTKEHIEEMRRLRNEDPLTWSVQKLARKFECSTVFVQMAAPAPPEHLQWLKGKLERKMERWGPKKTAAREDRKRRAEMLYRGEL</sequence>
<dbReference type="PANTHER" id="PTHR28266">
    <property type="entry name" value="54S RIBOSOMAL PROTEIN L20, MITOCHONDRIAL"/>
    <property type="match status" value="1"/>
</dbReference>
<dbReference type="Proteomes" id="UP000801864">
    <property type="component" value="Unassembled WGS sequence"/>
</dbReference>
<dbReference type="GO" id="GO:0003735">
    <property type="term" value="F:structural constituent of ribosome"/>
    <property type="evidence" value="ECO:0007669"/>
    <property type="project" value="TreeGrafter"/>
</dbReference>
<organism evidence="1 2">
    <name type="scientific">Trichoderma lentiforme</name>
    <dbReference type="NCBI Taxonomy" id="1567552"/>
    <lineage>
        <taxon>Eukaryota</taxon>
        <taxon>Fungi</taxon>
        <taxon>Dikarya</taxon>
        <taxon>Ascomycota</taxon>
        <taxon>Pezizomycotina</taxon>
        <taxon>Sordariomycetes</taxon>
        <taxon>Hypocreomycetidae</taxon>
        <taxon>Hypocreales</taxon>
        <taxon>Hypocreaceae</taxon>
        <taxon>Trichoderma</taxon>
    </lineage>
</organism>
<dbReference type="GO" id="GO:0005762">
    <property type="term" value="C:mitochondrial large ribosomal subunit"/>
    <property type="evidence" value="ECO:0007669"/>
    <property type="project" value="TreeGrafter"/>
</dbReference>
<reference evidence="1 2" key="1">
    <citation type="submission" date="2018-06" db="EMBL/GenBank/DDBJ databases">
        <title>Genome analysis of cellulolytic fungus Trichoderma lentiforme CFAM-422.</title>
        <authorList>
            <person name="Steindorff A.S."/>
            <person name="Formighieri E.F."/>
            <person name="Midorikawa G.E.O."/>
            <person name="Tamietti M.S."/>
            <person name="Ramos E.Z."/>
            <person name="Silva A.S."/>
            <person name="Bon E.P.S."/>
            <person name="Mendes T.D."/>
            <person name="Damaso M.C.T."/>
            <person name="Favaro L.C.L."/>
        </authorList>
    </citation>
    <scope>NUCLEOTIDE SEQUENCE [LARGE SCALE GENOMIC DNA]</scope>
    <source>
        <strain evidence="1 2">CFAM-422</strain>
    </source>
</reference>
<gene>
    <name evidence="1" type="ORF">CFAM422_004329</name>
</gene>
<evidence type="ECO:0000313" key="1">
    <source>
        <dbReference type="EMBL" id="KAF3073429.1"/>
    </source>
</evidence>
<dbReference type="Pfam" id="PF12824">
    <property type="entry name" value="MRP-L20"/>
    <property type="match status" value="1"/>
</dbReference>
<keyword evidence="1" id="KW-0687">Ribonucleoprotein</keyword>
<dbReference type="PANTHER" id="PTHR28266:SF1">
    <property type="entry name" value="LARGE RIBOSOMAL SUBUNIT PROTEIN ML58"/>
    <property type="match status" value="1"/>
</dbReference>
<protein>
    <submittedName>
        <fullName evidence="1">54S ribosomal protein L20</fullName>
    </submittedName>
</protein>
<keyword evidence="1" id="KW-0689">Ribosomal protein</keyword>
<dbReference type="InterPro" id="IPR024388">
    <property type="entry name" value="Ribosomal_mL58"/>
</dbReference>
<comment type="caution">
    <text evidence="1">The sequence shown here is derived from an EMBL/GenBank/DDBJ whole genome shotgun (WGS) entry which is preliminary data.</text>
</comment>
<accession>A0A9P4XI31</accession>
<evidence type="ECO:0000313" key="2">
    <source>
        <dbReference type="Proteomes" id="UP000801864"/>
    </source>
</evidence>
<proteinExistence type="predicted"/>
<dbReference type="AlphaFoldDB" id="A0A9P4XI31"/>
<keyword evidence="2" id="KW-1185">Reference proteome</keyword>